<evidence type="ECO:0000256" key="2">
    <source>
        <dbReference type="ARBA" id="ARBA00007530"/>
    </source>
</evidence>
<proteinExistence type="inferred from homology"/>
<protein>
    <submittedName>
        <fullName evidence="7">Transcription initiation factor TFIID subunit A, putative</fullName>
    </submittedName>
</protein>
<evidence type="ECO:0000256" key="3">
    <source>
        <dbReference type="ARBA" id="ARBA00023015"/>
    </source>
</evidence>
<dbReference type="CDD" id="cd07981">
    <property type="entry name" value="HFD_TAF12"/>
    <property type="match status" value="1"/>
</dbReference>
<dbReference type="OrthoDB" id="2193432at2759"/>
<dbReference type="InterPro" id="IPR009072">
    <property type="entry name" value="Histone-fold"/>
</dbReference>
<dbReference type="AlphaFoldDB" id="A2E4T9"/>
<keyword evidence="4" id="KW-0804">Transcription</keyword>
<comment type="subcellular location">
    <subcellularLocation>
        <location evidence="1">Nucleus</location>
    </subcellularLocation>
</comment>
<dbReference type="Pfam" id="PF03847">
    <property type="entry name" value="TFIID_20kDa"/>
    <property type="match status" value="1"/>
</dbReference>
<reference evidence="7" key="2">
    <citation type="journal article" date="2007" name="Science">
        <title>Draft genome sequence of the sexually transmitted pathogen Trichomonas vaginalis.</title>
        <authorList>
            <person name="Carlton J.M."/>
            <person name="Hirt R.P."/>
            <person name="Silva J.C."/>
            <person name="Delcher A.L."/>
            <person name="Schatz M."/>
            <person name="Zhao Q."/>
            <person name="Wortman J.R."/>
            <person name="Bidwell S.L."/>
            <person name="Alsmark U.C.M."/>
            <person name="Besteiro S."/>
            <person name="Sicheritz-Ponten T."/>
            <person name="Noel C.J."/>
            <person name="Dacks J.B."/>
            <person name="Foster P.G."/>
            <person name="Simillion C."/>
            <person name="Van de Peer Y."/>
            <person name="Miranda-Saavedra D."/>
            <person name="Barton G.J."/>
            <person name="Westrop G.D."/>
            <person name="Mueller S."/>
            <person name="Dessi D."/>
            <person name="Fiori P.L."/>
            <person name="Ren Q."/>
            <person name="Paulsen I."/>
            <person name="Zhang H."/>
            <person name="Bastida-Corcuera F.D."/>
            <person name="Simoes-Barbosa A."/>
            <person name="Brown M.T."/>
            <person name="Hayes R.D."/>
            <person name="Mukherjee M."/>
            <person name="Okumura C.Y."/>
            <person name="Schneider R."/>
            <person name="Smith A.J."/>
            <person name="Vanacova S."/>
            <person name="Villalvazo M."/>
            <person name="Haas B.J."/>
            <person name="Pertea M."/>
            <person name="Feldblyum T.V."/>
            <person name="Utterback T.R."/>
            <person name="Shu C.L."/>
            <person name="Osoegawa K."/>
            <person name="de Jong P.J."/>
            <person name="Hrdy I."/>
            <person name="Horvathova L."/>
            <person name="Zubacova Z."/>
            <person name="Dolezal P."/>
            <person name="Malik S.B."/>
            <person name="Logsdon J.M. Jr."/>
            <person name="Henze K."/>
            <person name="Gupta A."/>
            <person name="Wang C.C."/>
            <person name="Dunne R.L."/>
            <person name="Upcroft J.A."/>
            <person name="Upcroft P."/>
            <person name="White O."/>
            <person name="Salzberg S.L."/>
            <person name="Tang P."/>
            <person name="Chiu C.-H."/>
            <person name="Lee Y.-S."/>
            <person name="Embley T.M."/>
            <person name="Coombs G.H."/>
            <person name="Mottram J.C."/>
            <person name="Tachezy J."/>
            <person name="Fraser-Liggett C.M."/>
            <person name="Johnson P.J."/>
        </authorList>
    </citation>
    <scope>NUCLEOTIDE SEQUENCE [LARGE SCALE GENOMIC DNA]</scope>
    <source>
        <strain evidence="7">G3</strain>
    </source>
</reference>
<keyword evidence="5" id="KW-0539">Nucleus</keyword>
<evidence type="ECO:0000313" key="7">
    <source>
        <dbReference type="EMBL" id="EAY12278.1"/>
    </source>
</evidence>
<evidence type="ECO:0000256" key="1">
    <source>
        <dbReference type="ARBA" id="ARBA00004123"/>
    </source>
</evidence>
<gene>
    <name evidence="7" type="ORF">TVAG_160840</name>
</gene>
<dbReference type="GO" id="GO:0006352">
    <property type="term" value="P:DNA-templated transcription initiation"/>
    <property type="evidence" value="ECO:0007669"/>
    <property type="project" value="InterPro"/>
</dbReference>
<dbReference type="Gene3D" id="1.10.20.10">
    <property type="entry name" value="Histone, subunit A"/>
    <property type="match status" value="1"/>
</dbReference>
<dbReference type="InterPro" id="IPR037794">
    <property type="entry name" value="TAF12"/>
</dbReference>
<name>A2E4T9_TRIV3</name>
<evidence type="ECO:0000259" key="6">
    <source>
        <dbReference type="Pfam" id="PF03847"/>
    </source>
</evidence>
<dbReference type="PANTHER" id="PTHR12264:SF21">
    <property type="entry name" value="TRANSCRIPTION INITIATION FACTOR TFIID SUBUNIT 12"/>
    <property type="match status" value="1"/>
</dbReference>
<dbReference type="VEuPathDB" id="TrichDB:TVAG_160840"/>
<dbReference type="InParanoid" id="A2E4T9"/>
<organism evidence="7 8">
    <name type="scientific">Trichomonas vaginalis (strain ATCC PRA-98 / G3)</name>
    <dbReference type="NCBI Taxonomy" id="412133"/>
    <lineage>
        <taxon>Eukaryota</taxon>
        <taxon>Metamonada</taxon>
        <taxon>Parabasalia</taxon>
        <taxon>Trichomonadida</taxon>
        <taxon>Trichomonadidae</taxon>
        <taxon>Trichomonas</taxon>
    </lineage>
</organism>
<dbReference type="GO" id="GO:0005669">
    <property type="term" value="C:transcription factor TFIID complex"/>
    <property type="evidence" value="ECO:0007669"/>
    <property type="project" value="InterPro"/>
</dbReference>
<dbReference type="PANTHER" id="PTHR12264">
    <property type="entry name" value="TRANSCRIPTION INITIATION FACTOR TFIID SUBUNIT 12"/>
    <property type="match status" value="1"/>
</dbReference>
<dbReference type="GO" id="GO:0000124">
    <property type="term" value="C:SAGA complex"/>
    <property type="evidence" value="ECO:0007669"/>
    <property type="project" value="InterPro"/>
</dbReference>
<evidence type="ECO:0000313" key="8">
    <source>
        <dbReference type="Proteomes" id="UP000001542"/>
    </source>
</evidence>
<dbReference type="GO" id="GO:0046982">
    <property type="term" value="F:protein heterodimerization activity"/>
    <property type="evidence" value="ECO:0007669"/>
    <property type="project" value="InterPro"/>
</dbReference>
<sequence>MNTPQDQEMARRYIPHLIDVKPDIAREYTITDLLHKIDPSASIDPLAESLILDIADDFIDTIVTLSADAAKLNNKQTLTAEDAHYTITSKFGDTSPGSSSYGSRTQRGCIPSENHTKILEMIGKFE</sequence>
<dbReference type="SMR" id="A2E4T9"/>
<dbReference type="VEuPathDB" id="TrichDB:TVAGG3_0227830"/>
<feature type="domain" description="Transcription initiation factor TFIID subunit 12" evidence="6">
    <location>
        <begin position="30"/>
        <end position="88"/>
    </location>
</feature>
<keyword evidence="3" id="KW-0805">Transcription regulation</keyword>
<reference evidence="7" key="1">
    <citation type="submission" date="2006-10" db="EMBL/GenBank/DDBJ databases">
        <authorList>
            <person name="Amadeo P."/>
            <person name="Zhao Q."/>
            <person name="Wortman J."/>
            <person name="Fraser-Liggett C."/>
            <person name="Carlton J."/>
        </authorList>
    </citation>
    <scope>NUCLEOTIDE SEQUENCE</scope>
    <source>
        <strain evidence="7">G3</strain>
    </source>
</reference>
<comment type="similarity">
    <text evidence="2">Belongs to the TAF12 family.</text>
</comment>
<dbReference type="EMBL" id="DS113304">
    <property type="protein sequence ID" value="EAY12278.1"/>
    <property type="molecule type" value="Genomic_DNA"/>
</dbReference>
<dbReference type="KEGG" id="tva:4770243"/>
<dbReference type="SUPFAM" id="SSF47113">
    <property type="entry name" value="Histone-fold"/>
    <property type="match status" value="1"/>
</dbReference>
<keyword evidence="8" id="KW-1185">Reference proteome</keyword>
<dbReference type="STRING" id="5722.A2E4T9"/>
<evidence type="ECO:0000256" key="5">
    <source>
        <dbReference type="ARBA" id="ARBA00023242"/>
    </source>
</evidence>
<dbReference type="InterPro" id="IPR003228">
    <property type="entry name" value="TFIID_TAF12_dom"/>
</dbReference>
<dbReference type="RefSeq" id="XP_001324501.1">
    <property type="nucleotide sequence ID" value="XM_001324466.1"/>
</dbReference>
<accession>A2E4T9</accession>
<dbReference type="Proteomes" id="UP000001542">
    <property type="component" value="Unassembled WGS sequence"/>
</dbReference>
<evidence type="ECO:0000256" key="4">
    <source>
        <dbReference type="ARBA" id="ARBA00023163"/>
    </source>
</evidence>